<dbReference type="NCBIfam" id="TIGR02532">
    <property type="entry name" value="IV_pilin_GFxxxE"/>
    <property type="match status" value="1"/>
</dbReference>
<evidence type="ECO:0000313" key="4">
    <source>
        <dbReference type="Proteomes" id="UP000765845"/>
    </source>
</evidence>
<comment type="caution">
    <text evidence="3">The sequence shown here is derived from an EMBL/GenBank/DDBJ whole genome shotgun (WGS) entry which is preliminary data.</text>
</comment>
<feature type="transmembrane region" description="Helical" evidence="1">
    <location>
        <begin position="12"/>
        <end position="33"/>
    </location>
</feature>
<dbReference type="EMBL" id="JAAWWK010000006">
    <property type="protein sequence ID" value="NKI18810.1"/>
    <property type="molecule type" value="Genomic_DNA"/>
</dbReference>
<accession>A0ABX1GIM4</accession>
<dbReference type="InterPro" id="IPR013362">
    <property type="entry name" value="Pilus_4_PilV"/>
</dbReference>
<keyword evidence="4" id="KW-1185">Reference proteome</keyword>
<evidence type="ECO:0000313" key="3">
    <source>
        <dbReference type="EMBL" id="NKI18810.1"/>
    </source>
</evidence>
<reference evidence="3 4" key="1">
    <citation type="submission" date="2020-04" db="EMBL/GenBank/DDBJ databases">
        <authorList>
            <person name="Yoon J."/>
        </authorList>
    </citation>
    <scope>NUCLEOTIDE SEQUENCE [LARGE SCALE GENOMIC DNA]</scope>
    <source>
        <strain evidence="3 4">KMU-166</strain>
    </source>
</reference>
<dbReference type="Pfam" id="PF22150">
    <property type="entry name" value="Tt1218-like"/>
    <property type="match status" value="1"/>
</dbReference>
<dbReference type="InterPro" id="IPR012902">
    <property type="entry name" value="N_methyl_site"/>
</dbReference>
<dbReference type="PROSITE" id="PS00409">
    <property type="entry name" value="PROKAR_NTER_METHYL"/>
    <property type="match status" value="1"/>
</dbReference>
<dbReference type="NCBIfam" id="TIGR02523">
    <property type="entry name" value="type_IV_pilV"/>
    <property type="match status" value="1"/>
</dbReference>
<keyword evidence="1" id="KW-0472">Membrane</keyword>
<keyword evidence="1" id="KW-1133">Transmembrane helix</keyword>
<name>A0ABX1GIM4_9GAMM</name>
<dbReference type="RefSeq" id="WP_168451337.1">
    <property type="nucleotide sequence ID" value="NZ_JAAWWK010000006.1"/>
</dbReference>
<feature type="domain" description="Type IV pilin Tt1218-like" evidence="2">
    <location>
        <begin position="31"/>
        <end position="100"/>
    </location>
</feature>
<keyword evidence="1" id="KW-0812">Transmembrane</keyword>
<organism evidence="3 4">
    <name type="scientific">Spongiibacter thalassae</name>
    <dbReference type="NCBI Taxonomy" id="2721624"/>
    <lineage>
        <taxon>Bacteria</taxon>
        <taxon>Pseudomonadati</taxon>
        <taxon>Pseudomonadota</taxon>
        <taxon>Gammaproteobacteria</taxon>
        <taxon>Cellvibrionales</taxon>
        <taxon>Spongiibacteraceae</taxon>
        <taxon>Spongiibacter</taxon>
    </lineage>
</organism>
<evidence type="ECO:0000256" key="1">
    <source>
        <dbReference type="SAM" id="Phobius"/>
    </source>
</evidence>
<protein>
    <submittedName>
        <fullName evidence="3">Type IV pilus modification protein PilV</fullName>
    </submittedName>
</protein>
<dbReference type="Proteomes" id="UP000765845">
    <property type="component" value="Unassembled WGS sequence"/>
</dbReference>
<dbReference type="InterPro" id="IPR054402">
    <property type="entry name" value="Tt1218-like_dom"/>
</dbReference>
<proteinExistence type="predicted"/>
<dbReference type="Pfam" id="PF07963">
    <property type="entry name" value="N_methyl"/>
    <property type="match status" value="1"/>
</dbReference>
<sequence length="189" mass="20122">MTRSRSGGFTLIEVLVALVIALVGMMGAAGLIVRTVQQEVDAFQRLQALNLVQDITDRINANRQVVDCYSDAANGRVLGTGAAAPTACTLGTAEQRATANLDLAEWNAALLGAARQNEDDENIGAMVGARGCIEQIDAVDRRYRVTVVWQGMSESTAPAANLLCGQNQYGDDDRQRRVVSAVVQIGDLS</sequence>
<gene>
    <name evidence="3" type="primary">pilV</name>
    <name evidence="3" type="ORF">HCU74_15485</name>
</gene>
<evidence type="ECO:0000259" key="2">
    <source>
        <dbReference type="Pfam" id="PF22150"/>
    </source>
</evidence>